<dbReference type="PROSITE" id="PS50297">
    <property type="entry name" value="ANK_REP_REGION"/>
    <property type="match status" value="2"/>
</dbReference>
<evidence type="ECO:0000256" key="2">
    <source>
        <dbReference type="ARBA" id="ARBA00023043"/>
    </source>
</evidence>
<dbReference type="AlphaFoldDB" id="H2ZYW4"/>
<feature type="repeat" description="ANK" evidence="3">
    <location>
        <begin position="77"/>
        <end position="109"/>
    </location>
</feature>
<keyword evidence="5" id="KW-1185">Reference proteome</keyword>
<name>H2ZYW4_LATCH</name>
<evidence type="ECO:0000256" key="1">
    <source>
        <dbReference type="ARBA" id="ARBA00022737"/>
    </source>
</evidence>
<dbReference type="GO" id="GO:2000045">
    <property type="term" value="P:regulation of G1/S transition of mitotic cell cycle"/>
    <property type="evidence" value="ECO:0007669"/>
    <property type="project" value="TreeGrafter"/>
</dbReference>
<accession>H2ZYW4</accession>
<dbReference type="GO" id="GO:0019901">
    <property type="term" value="F:protein kinase binding"/>
    <property type="evidence" value="ECO:0007669"/>
    <property type="project" value="TreeGrafter"/>
</dbReference>
<dbReference type="eggNOG" id="KOG0504">
    <property type="taxonomic scope" value="Eukaryota"/>
</dbReference>
<reference evidence="4" key="2">
    <citation type="submission" date="2025-08" db="UniProtKB">
        <authorList>
            <consortium name="Ensembl"/>
        </authorList>
    </citation>
    <scope>IDENTIFICATION</scope>
</reference>
<dbReference type="GO" id="GO:0005737">
    <property type="term" value="C:cytoplasm"/>
    <property type="evidence" value="ECO:0007669"/>
    <property type="project" value="TreeGrafter"/>
</dbReference>
<dbReference type="STRING" id="7897.ENSLACP00000002585"/>
<dbReference type="SMART" id="SM00248">
    <property type="entry name" value="ANK"/>
    <property type="match status" value="3"/>
</dbReference>
<keyword evidence="1" id="KW-0677">Repeat</keyword>
<dbReference type="GO" id="GO:0004861">
    <property type="term" value="F:cyclin-dependent protein serine/threonine kinase inhibitor activity"/>
    <property type="evidence" value="ECO:0007669"/>
    <property type="project" value="TreeGrafter"/>
</dbReference>
<organism evidence="4 5">
    <name type="scientific">Latimeria chalumnae</name>
    <name type="common">Coelacanth</name>
    <dbReference type="NCBI Taxonomy" id="7897"/>
    <lineage>
        <taxon>Eukaryota</taxon>
        <taxon>Metazoa</taxon>
        <taxon>Chordata</taxon>
        <taxon>Craniata</taxon>
        <taxon>Vertebrata</taxon>
        <taxon>Euteleostomi</taxon>
        <taxon>Coelacanthiformes</taxon>
        <taxon>Coelacanthidae</taxon>
        <taxon>Latimeria</taxon>
    </lineage>
</organism>
<dbReference type="GeneTree" id="ENSGT00940000163025"/>
<feature type="repeat" description="ANK" evidence="3">
    <location>
        <begin position="40"/>
        <end position="76"/>
    </location>
</feature>
<reference evidence="4" key="3">
    <citation type="submission" date="2025-09" db="UniProtKB">
        <authorList>
            <consortium name="Ensembl"/>
        </authorList>
    </citation>
    <scope>IDENTIFICATION</scope>
</reference>
<dbReference type="GO" id="GO:0005634">
    <property type="term" value="C:nucleus"/>
    <property type="evidence" value="ECO:0007669"/>
    <property type="project" value="TreeGrafter"/>
</dbReference>
<dbReference type="PROSITE" id="PS50088">
    <property type="entry name" value="ANK_REPEAT"/>
    <property type="match status" value="2"/>
</dbReference>
<dbReference type="Proteomes" id="UP000008672">
    <property type="component" value="Unassembled WGS sequence"/>
</dbReference>
<dbReference type="Ensembl" id="ENSLACT00000002605.1">
    <property type="protein sequence ID" value="ENSLACP00000002585.1"/>
    <property type="gene ID" value="ENSLACG00000002310.1"/>
</dbReference>
<dbReference type="InParanoid" id="H2ZYW4"/>
<reference evidence="5" key="1">
    <citation type="submission" date="2011-08" db="EMBL/GenBank/DDBJ databases">
        <title>The draft genome of Latimeria chalumnae.</title>
        <authorList>
            <person name="Di Palma F."/>
            <person name="Alfoldi J."/>
            <person name="Johnson J."/>
            <person name="Berlin A."/>
            <person name="Gnerre S."/>
            <person name="Jaffe D."/>
            <person name="MacCallum I."/>
            <person name="Young S."/>
            <person name="Walker B.J."/>
            <person name="Lander E."/>
            <person name="Lindblad-Toh K."/>
        </authorList>
    </citation>
    <scope>NUCLEOTIDE SEQUENCE [LARGE SCALE GENOMIC DNA]</scope>
    <source>
        <strain evidence="5">Wild caught</strain>
    </source>
</reference>
<dbReference type="InterPro" id="IPR050776">
    <property type="entry name" value="Ank_Repeat/CDKN_Inhibitor"/>
</dbReference>
<dbReference type="InterPro" id="IPR036770">
    <property type="entry name" value="Ankyrin_rpt-contain_sf"/>
</dbReference>
<dbReference type="Gene3D" id="1.25.40.20">
    <property type="entry name" value="Ankyrin repeat-containing domain"/>
    <property type="match status" value="1"/>
</dbReference>
<proteinExistence type="predicted"/>
<dbReference type="PANTHER" id="PTHR24201">
    <property type="entry name" value="ANK_REP_REGION DOMAIN-CONTAINING PROTEIN"/>
    <property type="match status" value="1"/>
</dbReference>
<dbReference type="HOGENOM" id="CLU_000134_43_0_1"/>
<sequence length="149" mass="16371">MYQESGTKTFLEAMGNGKVHLARFVLDALDGKIVNNRSEHGKTPLIFAVCLADPGLMLKFIKLLLDRGANVNCQDDSGRTALSFACEKGSLEVVKLLVQYNADPDIVDIWGNNALIYAACSGHNQVLEFLVRAFKRLGLEIHRTNLAGH</sequence>
<dbReference type="Pfam" id="PF12796">
    <property type="entry name" value="Ank_2"/>
    <property type="match status" value="1"/>
</dbReference>
<protein>
    <submittedName>
        <fullName evidence="4">Uncharacterized protein</fullName>
    </submittedName>
</protein>
<evidence type="ECO:0000313" key="5">
    <source>
        <dbReference type="Proteomes" id="UP000008672"/>
    </source>
</evidence>
<evidence type="ECO:0000256" key="3">
    <source>
        <dbReference type="PROSITE-ProRule" id="PRU00023"/>
    </source>
</evidence>
<dbReference type="PANTHER" id="PTHR24201:SF8">
    <property type="entry name" value="CYCLIN-DEPENDENT KINASE 4 INHIBITOR B"/>
    <property type="match status" value="1"/>
</dbReference>
<dbReference type="SUPFAM" id="SSF48403">
    <property type="entry name" value="Ankyrin repeat"/>
    <property type="match status" value="1"/>
</dbReference>
<dbReference type="OMA" id="ARTECGW"/>
<dbReference type="EMBL" id="AFYH01249308">
    <property type="status" value="NOT_ANNOTATED_CDS"/>
    <property type="molecule type" value="Genomic_DNA"/>
</dbReference>
<dbReference type="GO" id="GO:0008285">
    <property type="term" value="P:negative regulation of cell population proliferation"/>
    <property type="evidence" value="ECO:0007669"/>
    <property type="project" value="TreeGrafter"/>
</dbReference>
<evidence type="ECO:0000313" key="4">
    <source>
        <dbReference type="Ensembl" id="ENSLACP00000002585.1"/>
    </source>
</evidence>
<keyword evidence="2 3" id="KW-0040">ANK repeat</keyword>
<dbReference type="InterPro" id="IPR002110">
    <property type="entry name" value="Ankyrin_rpt"/>
</dbReference>